<dbReference type="STRING" id="1183438.GKIL_0782"/>
<dbReference type="HOGENOM" id="CLU_2154778_0_0_3"/>
<feature type="compositionally biased region" description="Pro residues" evidence="1">
    <location>
        <begin position="28"/>
        <end position="39"/>
    </location>
</feature>
<sequence>MGFETGFSVKPRTQPPAPTPATALREYVPPPPPPPPPLQPSDYHRTRLLLLPADERLDAMPPDQLEQVWLKFCRDPRYATAEYPGPAAFEQAMRRLLEDAISDETSIAEDD</sequence>
<protein>
    <submittedName>
        <fullName evidence="2">Uncharacterized protein</fullName>
    </submittedName>
</protein>
<name>U5QDT6_GLOK1</name>
<dbReference type="Proteomes" id="UP000017396">
    <property type="component" value="Chromosome"/>
</dbReference>
<evidence type="ECO:0000256" key="1">
    <source>
        <dbReference type="SAM" id="MobiDB-lite"/>
    </source>
</evidence>
<dbReference type="AlphaFoldDB" id="U5QDT6"/>
<feature type="region of interest" description="Disordered" evidence="1">
    <location>
        <begin position="1"/>
        <end position="43"/>
    </location>
</feature>
<reference evidence="2 3" key="1">
    <citation type="journal article" date="2013" name="PLoS ONE">
        <title>Cultivation and Complete Genome Sequencing of Gloeobacter kilaueensis sp. nov., from a Lava Cave in Kilauea Caldera, Hawai'i.</title>
        <authorList>
            <person name="Saw J.H."/>
            <person name="Schatz M."/>
            <person name="Brown M.V."/>
            <person name="Kunkel D.D."/>
            <person name="Foster J.S."/>
            <person name="Shick H."/>
            <person name="Christensen S."/>
            <person name="Hou S."/>
            <person name="Wan X."/>
            <person name="Donachie S.P."/>
        </authorList>
    </citation>
    <scope>NUCLEOTIDE SEQUENCE [LARGE SCALE GENOMIC DNA]</scope>
    <source>
        <strain evidence="3">JS</strain>
    </source>
</reference>
<organism evidence="2 3">
    <name type="scientific">Gloeobacter kilaueensis (strain ATCC BAA-2537 / CCAP 1431/1 / ULC 316 / JS1)</name>
    <dbReference type="NCBI Taxonomy" id="1183438"/>
    <lineage>
        <taxon>Bacteria</taxon>
        <taxon>Bacillati</taxon>
        <taxon>Cyanobacteriota</taxon>
        <taxon>Cyanophyceae</taxon>
        <taxon>Gloeobacterales</taxon>
        <taxon>Gloeobacteraceae</taxon>
        <taxon>Gloeobacter</taxon>
    </lineage>
</organism>
<dbReference type="KEGG" id="glj:GKIL_0782"/>
<dbReference type="EMBL" id="CP003587">
    <property type="protein sequence ID" value="AGY57028.1"/>
    <property type="molecule type" value="Genomic_DNA"/>
</dbReference>
<dbReference type="RefSeq" id="WP_023172077.1">
    <property type="nucleotide sequence ID" value="NC_022600.1"/>
</dbReference>
<evidence type="ECO:0000313" key="3">
    <source>
        <dbReference type="Proteomes" id="UP000017396"/>
    </source>
</evidence>
<gene>
    <name evidence="2" type="ORF">GKIL_0782</name>
</gene>
<evidence type="ECO:0000313" key="2">
    <source>
        <dbReference type="EMBL" id="AGY57028.1"/>
    </source>
</evidence>
<keyword evidence="3" id="KW-1185">Reference proteome</keyword>
<accession>U5QDT6</accession>
<proteinExistence type="predicted"/>